<dbReference type="WBParaSite" id="PSU_v2.g10828.t1">
    <property type="protein sequence ID" value="PSU_v2.g10828.t1"/>
    <property type="gene ID" value="PSU_v2.g10828"/>
</dbReference>
<evidence type="ECO:0000256" key="3">
    <source>
        <dbReference type="SAM" id="MobiDB-lite"/>
    </source>
</evidence>
<dbReference type="SMART" id="SM00360">
    <property type="entry name" value="RRM"/>
    <property type="match status" value="1"/>
</dbReference>
<dbReference type="InterPro" id="IPR000504">
    <property type="entry name" value="RRM_dom"/>
</dbReference>
<evidence type="ECO:0000259" key="4">
    <source>
        <dbReference type="PROSITE" id="PS50102"/>
    </source>
</evidence>
<dbReference type="InterPro" id="IPR035979">
    <property type="entry name" value="RBD_domain_sf"/>
</dbReference>
<evidence type="ECO:0000256" key="2">
    <source>
        <dbReference type="PROSITE-ProRule" id="PRU00176"/>
    </source>
</evidence>
<dbReference type="InterPro" id="IPR051847">
    <property type="entry name" value="RNA_proc/Spliceosome_comp"/>
</dbReference>
<accession>A0A914XV33</accession>
<organism evidence="5 6">
    <name type="scientific">Panagrolaimus superbus</name>
    <dbReference type="NCBI Taxonomy" id="310955"/>
    <lineage>
        <taxon>Eukaryota</taxon>
        <taxon>Metazoa</taxon>
        <taxon>Ecdysozoa</taxon>
        <taxon>Nematoda</taxon>
        <taxon>Chromadorea</taxon>
        <taxon>Rhabditida</taxon>
        <taxon>Tylenchina</taxon>
        <taxon>Panagrolaimomorpha</taxon>
        <taxon>Panagrolaimoidea</taxon>
        <taxon>Panagrolaimidae</taxon>
        <taxon>Panagrolaimus</taxon>
    </lineage>
</organism>
<feature type="region of interest" description="Disordered" evidence="3">
    <location>
        <begin position="188"/>
        <end position="232"/>
    </location>
</feature>
<dbReference type="PROSITE" id="PS50102">
    <property type="entry name" value="RRM"/>
    <property type="match status" value="1"/>
</dbReference>
<feature type="domain" description="RRM" evidence="4">
    <location>
        <begin position="38"/>
        <end position="116"/>
    </location>
</feature>
<feature type="compositionally biased region" description="Basic and acidic residues" evidence="3">
    <location>
        <begin position="292"/>
        <end position="308"/>
    </location>
</feature>
<dbReference type="FunFam" id="3.30.70.330:FF:000962">
    <property type="entry name" value="RBMX2 ortholog"/>
    <property type="match status" value="1"/>
</dbReference>
<dbReference type="GO" id="GO:0071011">
    <property type="term" value="C:precatalytic spliceosome"/>
    <property type="evidence" value="ECO:0007669"/>
    <property type="project" value="TreeGrafter"/>
</dbReference>
<reference evidence="6" key="1">
    <citation type="submission" date="2022-11" db="UniProtKB">
        <authorList>
            <consortium name="WormBaseParasite"/>
        </authorList>
    </citation>
    <scope>IDENTIFICATION</scope>
</reference>
<dbReference type="Gene3D" id="3.30.70.330">
    <property type="match status" value="1"/>
</dbReference>
<dbReference type="InterPro" id="IPR045844">
    <property type="entry name" value="RRM_Ist3-like"/>
</dbReference>
<dbReference type="GO" id="GO:0071013">
    <property type="term" value="C:catalytic step 2 spliceosome"/>
    <property type="evidence" value="ECO:0007669"/>
    <property type="project" value="TreeGrafter"/>
</dbReference>
<evidence type="ECO:0000313" key="6">
    <source>
        <dbReference type="WBParaSite" id="PSU_v2.g10828.t1"/>
    </source>
</evidence>
<dbReference type="Proteomes" id="UP000887577">
    <property type="component" value="Unplaced"/>
</dbReference>
<keyword evidence="1 2" id="KW-0694">RNA-binding</keyword>
<feature type="region of interest" description="Disordered" evidence="3">
    <location>
        <begin position="248"/>
        <end position="274"/>
    </location>
</feature>
<feature type="region of interest" description="Disordered" evidence="3">
    <location>
        <begin position="292"/>
        <end position="314"/>
    </location>
</feature>
<dbReference type="InterPro" id="IPR012677">
    <property type="entry name" value="Nucleotide-bd_a/b_plait_sf"/>
</dbReference>
<evidence type="ECO:0000313" key="5">
    <source>
        <dbReference type="Proteomes" id="UP000887577"/>
    </source>
</evidence>
<dbReference type="SUPFAM" id="SSF54928">
    <property type="entry name" value="RNA-binding domain, RBD"/>
    <property type="match status" value="1"/>
</dbReference>
<proteinExistence type="predicted"/>
<dbReference type="CDD" id="cd12411">
    <property type="entry name" value="RRM_ist3_like"/>
    <property type="match status" value="1"/>
</dbReference>
<feature type="compositionally biased region" description="Basic and acidic residues" evidence="3">
    <location>
        <begin position="203"/>
        <end position="232"/>
    </location>
</feature>
<dbReference type="GO" id="GO:0000398">
    <property type="term" value="P:mRNA splicing, via spliceosome"/>
    <property type="evidence" value="ECO:0007669"/>
    <property type="project" value="InterPro"/>
</dbReference>
<dbReference type="Pfam" id="PF00076">
    <property type="entry name" value="RRM_1"/>
    <property type="match status" value="1"/>
</dbReference>
<dbReference type="GO" id="GO:0003723">
    <property type="term" value="F:RNA binding"/>
    <property type="evidence" value="ECO:0007669"/>
    <property type="project" value="UniProtKB-UniRule"/>
</dbReference>
<name>A0A914XV33_9BILA</name>
<evidence type="ECO:0000256" key="1">
    <source>
        <dbReference type="ARBA" id="ARBA00022884"/>
    </source>
</evidence>
<sequence>MNRLTKIRQQNELNKKEIELNYAGDKGKSWHKQYATSAWIYAGSLPFDLNEGDIIAVFSQYGEIVNINLIRDRKTGKSRGFCYLCYADQRSTNLAVDNFNGIKIVGRIIQVDHVEEYKVPKYKEEVDEDVKKLWEEGCAPKPIQIDEEAAEREAKLREKLLKKETQRAEKQLAKVDDLDEDFKSARKERKKLEKAEKKRQKYERKLAKRLREATPDNERGRPDDDGRWDNKKKRLDEKIDDLDFYGNTEHFNFKSGKRKTPPPPPSHNIRPDFDKADWRDIELFKSIREIDKATKGDKPNNWKEETHYVPKRIH</sequence>
<dbReference type="GO" id="GO:0005686">
    <property type="term" value="C:U2 snRNP"/>
    <property type="evidence" value="ECO:0007669"/>
    <property type="project" value="TreeGrafter"/>
</dbReference>
<keyword evidence="5" id="KW-1185">Reference proteome</keyword>
<dbReference type="PANTHER" id="PTHR45880:SF1">
    <property type="entry name" value="RNA-BINDING MOTIF PROTEIN, X-LINKED 2"/>
    <property type="match status" value="1"/>
</dbReference>
<dbReference type="PANTHER" id="PTHR45880">
    <property type="entry name" value="RNA-BINDING MOTIF PROTEIN, X-LINKED 2"/>
    <property type="match status" value="1"/>
</dbReference>
<protein>
    <submittedName>
        <fullName evidence="6">RRM domain-containing protein</fullName>
    </submittedName>
</protein>
<dbReference type="AlphaFoldDB" id="A0A914XV33"/>